<accession>A0A8H4CI57</accession>
<dbReference type="EMBL" id="WVTB01000050">
    <property type="protein sequence ID" value="KAF3804226.1"/>
    <property type="molecule type" value="Genomic_DNA"/>
</dbReference>
<dbReference type="PANTHER" id="PTHR47356:SF2">
    <property type="entry name" value="FAD-BINDING DOMAIN-CONTAINING PROTEIN-RELATED"/>
    <property type="match status" value="1"/>
</dbReference>
<evidence type="ECO:0000256" key="4">
    <source>
        <dbReference type="ARBA" id="ARBA00022827"/>
    </source>
</evidence>
<evidence type="ECO:0000259" key="8">
    <source>
        <dbReference type="Pfam" id="PF01494"/>
    </source>
</evidence>
<dbReference type="Pfam" id="PF01494">
    <property type="entry name" value="FAD_binding_3"/>
    <property type="match status" value="1"/>
</dbReference>
<sequence>MGIVLKERLSFEKFNMGFKVIIAGGSVSGLSLANMLEKLNIDYVLLEAYPQIAPQVGASIGLLSNGFRILDQFGCYEPIRDIAGDFYLKASIRGSDGRVKSENSRASTHHLENRLGYPSIFIDRQILLQVLYDNLQHKEKVLTKKRVSRVDLVKGGVQVHTDDGSVYEGDIIVGADGIHSAVREEMWRIGKEETPGYFPEDEQSRVPVDTKCIFGISKRPTDLPPYTQQMVHQGGRSYLIVHAPGNRTYWFLFKGTGKTIYGKDIPRYSEDDKEKLASEHKDDKVYDDLTFGAIYKNRIMSTLVPLEEYVFEKWHYKRIITIGDASHKIDPISGQGGNGAIEAAALLINALTDMLEKNPKNPTEEDISNAFAYVHEKRHARAKALVASAHNLQMILTGRSPLSTIVVNVLMPILGEESFLKTITPIATASHHIERLPLPKRPRLIPYNDELPARPIESKATWAPFILSAGVLGALVYQTASPAHFANVARSFQALPALLNGAASNSSLVASFAAPVTENTAQTIQLRANLLSALTMWFVEGSRVGNKIAVLSWPATAVAAYTILGPKAVMPAFSLATLLLGANNIPGRHVPTNIAKSILPAVVTGYGIPMVLASLPIQNPQLRQAANVVATAAPLLSAALLKLIPNAIKTVKNLINPPKSDVEVKEEETEEFLDMYQKKDVAPLKSTYAFTAGVCAVAHVVGAIYTNFETPSAVGAAGLLTGSSALFGLASVTLSSYLTWDLRTQGYLTNKQTLAAGLANLAGNVLLGPGAAFSGFFYWREHVISRLGDTFP</sequence>
<dbReference type="Gene3D" id="3.50.50.60">
    <property type="entry name" value="FAD/NAD(P)-binding domain"/>
    <property type="match status" value="1"/>
</dbReference>
<dbReference type="PANTHER" id="PTHR47356">
    <property type="entry name" value="FAD-DEPENDENT MONOOXYGENASE ASQG-RELATED"/>
    <property type="match status" value="1"/>
</dbReference>
<dbReference type="GO" id="GO:0071949">
    <property type="term" value="F:FAD binding"/>
    <property type="evidence" value="ECO:0007669"/>
    <property type="project" value="InterPro"/>
</dbReference>
<comment type="similarity">
    <text evidence="2">Belongs to the paxM FAD-dependent monooxygenase family.</text>
</comment>
<feature type="transmembrane region" description="Helical" evidence="7">
    <location>
        <begin position="688"/>
        <end position="708"/>
    </location>
</feature>
<feature type="domain" description="FAD-binding" evidence="8">
    <location>
        <begin position="19"/>
        <end position="357"/>
    </location>
</feature>
<dbReference type="Proteomes" id="UP000613401">
    <property type="component" value="Unassembled WGS sequence"/>
</dbReference>
<feature type="transmembrane region" description="Helical" evidence="7">
    <location>
        <begin position="568"/>
        <end position="586"/>
    </location>
</feature>
<keyword evidence="7" id="KW-0472">Membrane</keyword>
<dbReference type="InterPro" id="IPR050562">
    <property type="entry name" value="FAD_mOase_fung"/>
</dbReference>
<evidence type="ECO:0000256" key="1">
    <source>
        <dbReference type="ARBA" id="ARBA00001974"/>
    </source>
</evidence>
<organism evidence="9 10">
    <name type="scientific">Colletotrichum gloeosporioides</name>
    <name type="common">Anthracnose fungus</name>
    <name type="synonym">Glomerella cingulata</name>
    <dbReference type="NCBI Taxonomy" id="474922"/>
    <lineage>
        <taxon>Eukaryota</taxon>
        <taxon>Fungi</taxon>
        <taxon>Dikarya</taxon>
        <taxon>Ascomycota</taxon>
        <taxon>Pezizomycotina</taxon>
        <taxon>Sordariomycetes</taxon>
        <taxon>Hypocreomycetidae</taxon>
        <taxon>Glomerellales</taxon>
        <taxon>Glomerellaceae</taxon>
        <taxon>Colletotrichum</taxon>
        <taxon>Colletotrichum gloeosporioides species complex</taxon>
    </lineage>
</organism>
<dbReference type="GO" id="GO:0004497">
    <property type="term" value="F:monooxygenase activity"/>
    <property type="evidence" value="ECO:0007669"/>
    <property type="project" value="UniProtKB-KW"/>
</dbReference>
<evidence type="ECO:0000256" key="6">
    <source>
        <dbReference type="ARBA" id="ARBA00023033"/>
    </source>
</evidence>
<dbReference type="RefSeq" id="XP_045263385.1">
    <property type="nucleotide sequence ID" value="XM_045400712.1"/>
</dbReference>
<keyword evidence="3" id="KW-0285">Flavoprotein</keyword>
<keyword evidence="7" id="KW-0812">Transmembrane</keyword>
<keyword evidence="5" id="KW-0560">Oxidoreductase</keyword>
<evidence type="ECO:0000256" key="5">
    <source>
        <dbReference type="ARBA" id="ARBA00023002"/>
    </source>
</evidence>
<feature type="transmembrane region" description="Helical" evidence="7">
    <location>
        <begin position="761"/>
        <end position="779"/>
    </location>
</feature>
<evidence type="ECO:0000256" key="2">
    <source>
        <dbReference type="ARBA" id="ARBA00007992"/>
    </source>
</evidence>
<keyword evidence="7" id="KW-1133">Transmembrane helix</keyword>
<evidence type="ECO:0000313" key="9">
    <source>
        <dbReference type="EMBL" id="KAF3804226.1"/>
    </source>
</evidence>
<dbReference type="AlphaFoldDB" id="A0A8H4CI57"/>
<keyword evidence="10" id="KW-1185">Reference proteome</keyword>
<feature type="transmembrane region" description="Helical" evidence="7">
    <location>
        <begin position="714"/>
        <end position="740"/>
    </location>
</feature>
<gene>
    <name evidence="9" type="ORF">GCG54_00000576</name>
</gene>
<dbReference type="InterPro" id="IPR002938">
    <property type="entry name" value="FAD-bd"/>
</dbReference>
<feature type="transmembrane region" description="Helical" evidence="7">
    <location>
        <begin position="598"/>
        <end position="618"/>
    </location>
</feature>
<reference evidence="9" key="1">
    <citation type="journal article" date="2020" name="Phytopathology">
        <title>Genome sequence and comparative analysis of Colletotrichum gloeosporioides isolated from Liriodendron leaves.</title>
        <authorList>
            <person name="Fu F.F."/>
            <person name="Hao Z."/>
            <person name="Wang P."/>
            <person name="Lu Y."/>
            <person name="Xue L.J."/>
            <person name="Wei G."/>
            <person name="Tian Y."/>
            <person name="Baishi H."/>
            <person name="Xu H."/>
            <person name="Shi J."/>
            <person name="Cheng T."/>
            <person name="Wang G."/>
            <person name="Yi Y."/>
            <person name="Chen J."/>
        </authorList>
    </citation>
    <scope>NUCLEOTIDE SEQUENCE</scope>
    <source>
        <strain evidence="9">Lc1</strain>
    </source>
</reference>
<evidence type="ECO:0000313" key="10">
    <source>
        <dbReference type="Proteomes" id="UP000613401"/>
    </source>
</evidence>
<reference evidence="9" key="2">
    <citation type="submission" date="2020-03" db="EMBL/GenBank/DDBJ databases">
        <authorList>
            <person name="Fu F.-F."/>
            <person name="Chen J."/>
        </authorList>
    </citation>
    <scope>NUCLEOTIDE SEQUENCE</scope>
    <source>
        <strain evidence="9">Lc1</strain>
    </source>
</reference>
<keyword evidence="4" id="KW-0274">FAD</keyword>
<comment type="cofactor">
    <cofactor evidence="1">
        <name>FAD</name>
        <dbReference type="ChEBI" id="CHEBI:57692"/>
    </cofactor>
</comment>
<evidence type="ECO:0000256" key="7">
    <source>
        <dbReference type="SAM" id="Phobius"/>
    </source>
</evidence>
<name>A0A8H4CI57_COLGL</name>
<protein>
    <submittedName>
        <fullName evidence="9">FAD-dependent monooxygenase asqG</fullName>
    </submittedName>
</protein>
<evidence type="ECO:0000256" key="3">
    <source>
        <dbReference type="ARBA" id="ARBA00022630"/>
    </source>
</evidence>
<dbReference type="PRINTS" id="PR00420">
    <property type="entry name" value="RNGMNOXGNASE"/>
</dbReference>
<dbReference type="SUPFAM" id="SSF51905">
    <property type="entry name" value="FAD/NAD(P)-binding domain"/>
    <property type="match status" value="1"/>
</dbReference>
<proteinExistence type="inferred from homology"/>
<dbReference type="GeneID" id="69007748"/>
<feature type="transmembrane region" description="Helical" evidence="7">
    <location>
        <begin position="624"/>
        <end position="644"/>
    </location>
</feature>
<comment type="caution">
    <text evidence="9">The sequence shown here is derived from an EMBL/GenBank/DDBJ whole genome shotgun (WGS) entry which is preliminary data.</text>
</comment>
<keyword evidence="6 9" id="KW-0503">Monooxygenase</keyword>
<dbReference type="InterPro" id="IPR036188">
    <property type="entry name" value="FAD/NAD-bd_sf"/>
</dbReference>